<reference evidence="1 2" key="1">
    <citation type="submission" date="2016-09" db="EMBL/GenBank/DDBJ databases">
        <title>Phylogenomics of Achromobacter.</title>
        <authorList>
            <person name="Jeukens J."/>
            <person name="Freschi L."/>
            <person name="Vincent A.T."/>
            <person name="Emond-Rheault J.-G."/>
            <person name="Kukavica-Ibrulj I."/>
            <person name="Charette S.J."/>
            <person name="Levesque R.C."/>
        </authorList>
    </citation>
    <scope>NUCLEOTIDE SEQUENCE [LARGE SCALE GENOMIC DNA]</scope>
    <source>
        <strain evidence="1 2">AUS488</strain>
    </source>
</reference>
<proteinExistence type="predicted"/>
<dbReference type="AlphaFoldDB" id="A0A1R1JNV5"/>
<evidence type="ECO:0008006" key="3">
    <source>
        <dbReference type="Google" id="ProtNLM"/>
    </source>
</evidence>
<gene>
    <name evidence="1" type="ORF">BIZ92_31695</name>
</gene>
<name>A0A1R1JNV5_ALCXX</name>
<protein>
    <recommendedName>
        <fullName evidence="3">Bacteriophage abortive infection AbiH</fullName>
    </recommendedName>
</protein>
<accession>A0A1R1JNV5</accession>
<evidence type="ECO:0000313" key="1">
    <source>
        <dbReference type="EMBL" id="OMG81062.1"/>
    </source>
</evidence>
<sequence length="314" mass="35327">MPRHFGFLGPKEHTVHPTTLYVVGNGFDLWHGIPSGLGQFKEYVLATDRDIHREVEDYLPAGDDWCDLELALAELDADMLVDNLGHFMGAYGAEDWSDSGHHDFQYEVGNVVERLSKGLRTRFAEWIRDLPIPTHDTAPRRLATLDPQALFLTFNYTSTLDTLYGIDLARVLHIHGRSDAADDELVLGHAWNPQSRPSLNDRPDIEEIDTRVAEANDIIDDYFSATFKRSEELIAQHRTFFQALGAIQKVVVLGHSLSPVDAIYFQALLQQPSVAAARWTVACRSKQEWPDKEQRLVALGLWPGAGQPSSWDAL</sequence>
<dbReference type="EMBL" id="MJMN01000034">
    <property type="protein sequence ID" value="OMG81062.1"/>
    <property type="molecule type" value="Genomic_DNA"/>
</dbReference>
<dbReference type="Proteomes" id="UP000187251">
    <property type="component" value="Unassembled WGS sequence"/>
</dbReference>
<evidence type="ECO:0000313" key="2">
    <source>
        <dbReference type="Proteomes" id="UP000187251"/>
    </source>
</evidence>
<dbReference type="InterPro" id="IPR025935">
    <property type="entry name" value="AbiH"/>
</dbReference>
<organism evidence="1 2">
    <name type="scientific">Alcaligenes xylosoxydans xylosoxydans</name>
    <name type="common">Achromobacter xylosoxidans</name>
    <dbReference type="NCBI Taxonomy" id="85698"/>
    <lineage>
        <taxon>Bacteria</taxon>
        <taxon>Pseudomonadati</taxon>
        <taxon>Pseudomonadota</taxon>
        <taxon>Betaproteobacteria</taxon>
        <taxon>Burkholderiales</taxon>
        <taxon>Alcaligenaceae</taxon>
        <taxon>Achromobacter</taxon>
    </lineage>
</organism>
<comment type="caution">
    <text evidence="1">The sequence shown here is derived from an EMBL/GenBank/DDBJ whole genome shotgun (WGS) entry which is preliminary data.</text>
</comment>
<dbReference type="Pfam" id="PF14253">
    <property type="entry name" value="AbiH"/>
    <property type="match status" value="1"/>
</dbReference>